<protein>
    <submittedName>
        <fullName evidence="3">Uncharacterized protein</fullName>
    </submittedName>
</protein>
<keyword evidence="2" id="KW-0472">Membrane</keyword>
<feature type="region of interest" description="Disordered" evidence="1">
    <location>
        <begin position="38"/>
        <end position="62"/>
    </location>
</feature>
<reference evidence="4" key="1">
    <citation type="journal article" date="2016" name="Genome Biol. Evol.">
        <title>Comparative 'omics' of the Fusarium fujikuroi species complex highlights differences in genetic potential and metabolite synthesis.</title>
        <authorList>
            <person name="Niehaus E.-M."/>
            <person name="Muensterkoetter M."/>
            <person name="Proctor R.H."/>
            <person name="Brown D.W."/>
            <person name="Sharon A."/>
            <person name="Idan Y."/>
            <person name="Oren-Young L."/>
            <person name="Sieber C.M."/>
            <person name="Novak O."/>
            <person name="Pencik A."/>
            <person name="Tarkowska D."/>
            <person name="Hromadova K."/>
            <person name="Freeman S."/>
            <person name="Maymon M."/>
            <person name="Elazar M."/>
            <person name="Youssef S.A."/>
            <person name="El-Shabrawy E.S.M."/>
            <person name="Shalaby A.B.A."/>
            <person name="Houterman P."/>
            <person name="Brock N.L."/>
            <person name="Burkhardt I."/>
            <person name="Tsavkelova E.A."/>
            <person name="Dickschat J.S."/>
            <person name="Galuszka P."/>
            <person name="Gueldener U."/>
            <person name="Tudzynski B."/>
        </authorList>
    </citation>
    <scope>NUCLEOTIDE SEQUENCE [LARGE SCALE GENOMIC DNA]</scope>
    <source>
        <strain evidence="4">ET1</strain>
    </source>
</reference>
<organism evidence="3 4">
    <name type="scientific">Fusarium proliferatum (strain ET1)</name>
    <name type="common">Orchid endophyte fungus</name>
    <dbReference type="NCBI Taxonomy" id="1227346"/>
    <lineage>
        <taxon>Eukaryota</taxon>
        <taxon>Fungi</taxon>
        <taxon>Dikarya</taxon>
        <taxon>Ascomycota</taxon>
        <taxon>Pezizomycotina</taxon>
        <taxon>Sordariomycetes</taxon>
        <taxon>Hypocreomycetidae</taxon>
        <taxon>Hypocreales</taxon>
        <taxon>Nectriaceae</taxon>
        <taxon>Fusarium</taxon>
        <taxon>Fusarium fujikuroi species complex</taxon>
    </lineage>
</organism>
<keyword evidence="4" id="KW-1185">Reference proteome</keyword>
<keyword evidence="2" id="KW-1133">Transmembrane helix</keyword>
<accession>A0A1L7WBQ4</accession>
<feature type="compositionally biased region" description="Low complexity" evidence="1">
    <location>
        <begin position="52"/>
        <end position="61"/>
    </location>
</feature>
<keyword evidence="2" id="KW-0812">Transmembrane</keyword>
<gene>
    <name evidence="3" type="ORF">FPRO_16124</name>
</gene>
<dbReference type="AlphaFoldDB" id="A0A1L7WBQ4"/>
<dbReference type="GeneID" id="42060979"/>
<sequence length="162" mass="18225">MKLSESITIAIAVPVAVICFLILAFIIKYIRKHRQATESDPESGRKALQRIPDTPDTPDTPAGADVFGILGDIEIARRYMEERKITKGWHRTSWGAPYKVVVDPKLGQDGIRAVIIPAEVDESERDRLKREWPSFRVYTDDSEDYRGGPATGLPKEMIAFLV</sequence>
<evidence type="ECO:0000256" key="2">
    <source>
        <dbReference type="SAM" id="Phobius"/>
    </source>
</evidence>
<evidence type="ECO:0000313" key="3">
    <source>
        <dbReference type="EMBL" id="CZR49919.1"/>
    </source>
</evidence>
<dbReference type="VEuPathDB" id="FungiDB:FPRO_16124"/>
<name>A0A1L7WBQ4_FUSPR</name>
<dbReference type="Proteomes" id="UP000183971">
    <property type="component" value="Unassembled WGS sequence"/>
</dbReference>
<proteinExistence type="predicted"/>
<evidence type="ECO:0000256" key="1">
    <source>
        <dbReference type="SAM" id="MobiDB-lite"/>
    </source>
</evidence>
<comment type="caution">
    <text evidence="3">The sequence shown here is derived from an EMBL/GenBank/DDBJ whole genome shotgun (WGS) entry which is preliminary data.</text>
</comment>
<feature type="transmembrane region" description="Helical" evidence="2">
    <location>
        <begin position="6"/>
        <end position="27"/>
    </location>
</feature>
<dbReference type="EMBL" id="FJOF01000021">
    <property type="protein sequence ID" value="CZR49919.1"/>
    <property type="molecule type" value="Genomic_DNA"/>
</dbReference>
<dbReference type="RefSeq" id="XP_031090413.1">
    <property type="nucleotide sequence ID" value="XM_031225233.1"/>
</dbReference>
<evidence type="ECO:0000313" key="4">
    <source>
        <dbReference type="Proteomes" id="UP000183971"/>
    </source>
</evidence>